<dbReference type="EMBL" id="FRBD01000011">
    <property type="protein sequence ID" value="SHK73997.1"/>
    <property type="molecule type" value="Genomic_DNA"/>
</dbReference>
<dbReference type="InterPro" id="IPR012341">
    <property type="entry name" value="6hp_glycosidase-like_sf"/>
</dbReference>
<feature type="domain" description="Alpha-L-rhamnosidase six-hairpin glycosidase" evidence="7">
    <location>
        <begin position="415"/>
        <end position="776"/>
    </location>
</feature>
<dbReference type="Gene3D" id="2.60.420.10">
    <property type="entry name" value="Maltose phosphorylase, domain 3"/>
    <property type="match status" value="1"/>
</dbReference>
<protein>
    <recommendedName>
        <fullName evidence="2">alpha-L-rhamnosidase</fullName>
        <ecNumber evidence="2">3.2.1.40</ecNumber>
    </recommendedName>
</protein>
<feature type="signal peptide" evidence="4">
    <location>
        <begin position="1"/>
        <end position="21"/>
    </location>
</feature>
<dbReference type="InterPro" id="IPR016007">
    <property type="entry name" value="Alpha_rhamnosid"/>
</dbReference>
<evidence type="ECO:0000259" key="6">
    <source>
        <dbReference type="Pfam" id="PF08531"/>
    </source>
</evidence>
<evidence type="ECO:0000256" key="4">
    <source>
        <dbReference type="SAM" id="SignalP"/>
    </source>
</evidence>
<feature type="domain" description="Alpha-L-rhamnosidase C-terminal" evidence="8">
    <location>
        <begin position="783"/>
        <end position="850"/>
    </location>
</feature>
<evidence type="ECO:0000256" key="3">
    <source>
        <dbReference type="ARBA" id="ARBA00022801"/>
    </source>
</evidence>
<dbReference type="InterPro" id="IPR013737">
    <property type="entry name" value="Bac_rhamnosid_N"/>
</dbReference>
<feature type="domain" description="Bacterial alpha-L-rhamnosidase N-terminal" evidence="6">
    <location>
        <begin position="78"/>
        <end position="221"/>
    </location>
</feature>
<evidence type="ECO:0000259" key="8">
    <source>
        <dbReference type="Pfam" id="PF17390"/>
    </source>
</evidence>
<evidence type="ECO:0000313" key="9">
    <source>
        <dbReference type="EMBL" id="SHK73997.1"/>
    </source>
</evidence>
<dbReference type="Pfam" id="PF17390">
    <property type="entry name" value="Bac_rhamnosid_C"/>
    <property type="match status" value="1"/>
</dbReference>
<dbReference type="Pfam" id="PF05592">
    <property type="entry name" value="Bac_rhamnosid"/>
    <property type="match status" value="1"/>
</dbReference>
<dbReference type="EC" id="3.2.1.40" evidence="2"/>
<evidence type="ECO:0000256" key="2">
    <source>
        <dbReference type="ARBA" id="ARBA00012652"/>
    </source>
</evidence>
<dbReference type="AlphaFoldDB" id="A0A1M6UXJ8"/>
<name>A0A1M6UXJ8_XYLRU</name>
<dbReference type="Gene3D" id="2.60.120.260">
    <property type="entry name" value="Galactose-binding domain-like"/>
    <property type="match status" value="2"/>
</dbReference>
<dbReference type="InterPro" id="IPR035398">
    <property type="entry name" value="Bac_rhamnosid_C"/>
</dbReference>
<dbReference type="Proteomes" id="UP000184130">
    <property type="component" value="Unassembled WGS sequence"/>
</dbReference>
<dbReference type="GO" id="GO:0030596">
    <property type="term" value="F:alpha-L-rhamnosidase activity"/>
    <property type="evidence" value="ECO:0007669"/>
    <property type="project" value="UniProtKB-EC"/>
</dbReference>
<dbReference type="SUPFAM" id="SSF48208">
    <property type="entry name" value="Six-hairpin glycosidases"/>
    <property type="match status" value="1"/>
</dbReference>
<dbReference type="Pfam" id="PF08531">
    <property type="entry name" value="Bac_rhamnosid_N"/>
    <property type="match status" value="1"/>
</dbReference>
<evidence type="ECO:0000313" key="10">
    <source>
        <dbReference type="Proteomes" id="UP000184130"/>
    </source>
</evidence>
<accession>A0A1M6UXJ8</accession>
<evidence type="ECO:0000259" key="5">
    <source>
        <dbReference type="Pfam" id="PF05592"/>
    </source>
</evidence>
<dbReference type="Gene3D" id="1.50.10.10">
    <property type="match status" value="1"/>
</dbReference>
<reference evidence="9 10" key="1">
    <citation type="submission" date="2016-11" db="EMBL/GenBank/DDBJ databases">
        <authorList>
            <person name="Jaros S."/>
            <person name="Januszkiewicz K."/>
            <person name="Wedrychowicz H."/>
        </authorList>
    </citation>
    <scope>NUCLEOTIDE SEQUENCE [LARGE SCALE GENOMIC DNA]</scope>
    <source>
        <strain evidence="9 10">KHT3</strain>
    </source>
</reference>
<evidence type="ECO:0000259" key="7">
    <source>
        <dbReference type="Pfam" id="PF17389"/>
    </source>
</evidence>
<organism evidence="9 10">
    <name type="scientific">Xylanibacter ruminicola</name>
    <name type="common">Prevotella ruminicola</name>
    <dbReference type="NCBI Taxonomy" id="839"/>
    <lineage>
        <taxon>Bacteria</taxon>
        <taxon>Pseudomonadati</taxon>
        <taxon>Bacteroidota</taxon>
        <taxon>Bacteroidia</taxon>
        <taxon>Bacteroidales</taxon>
        <taxon>Prevotellaceae</taxon>
        <taxon>Xylanibacter</taxon>
    </lineage>
</organism>
<feature type="chain" id="PRO_5013336930" description="alpha-L-rhamnosidase" evidence="4">
    <location>
        <begin position="22"/>
        <end position="863"/>
    </location>
</feature>
<keyword evidence="4" id="KW-0732">Signal</keyword>
<dbReference type="OrthoDB" id="9766741at2"/>
<sequence length="863" mass="97137">MRRFKFWLIAGLLTISGITCGQTNNVGQKVTALDTQSWDCSEWISAADAPVAKGRAGQIRRAADGANWFVTNIRNEQTVTSAKWMTAGLGVYELYLNGQPVGQEILKPGFTHYAKTKRSFTYDITDAFTKEKGKKNTLSAQVTPGWWADKIVTPGDMEGMQGKKCAFRCVLELTFADGTKKNYGTNCETWKAGIAGPVKHAGIFDGEEYDARVQPGYDTPEKLSKPEINREFNGEILPSEGAEVYLRKDLTLHPVKSYIWEGVTGARQAEKKQDIEHGTVIIKQQYASGQAITLKKGESLVVDFGQNCSGVPYFVFKAKSGTVLSCLPGEILNDGNGAERRGMDGPEGSVHRRNLRFQESCMRMDYTFSGKPDFETYYPHCTFFGYRFISVTATDDVTFKTIESIPITSIAQSMETGKITTGHELINKLISNTIWGQRSNYLSVPTDCPQRDERLGWMADTQVFAETGTFFANTDRFFHKWMRDVRDSQGETGAFPGVSPAAQYGAELMRLGWADAGIIVPWTIWKQFDDPTIIDENWEAMNRFMQHVNETKYDHMTLIKENDHYQWADWLSYEPLETCSNLAFDDNGKRKPDAVTYWNYLSACYWQIDAEMMRDMAKATGRDGSKYQEMAETAKAYLKDNFLNSDGTFKTPILNTMQTPALFALKNGLVEGVAKENMAVRLRQNFASHDNCLQTGFLGTSILMQTLTDNGMADIAYELLFQRKNPSWIYSIDNGATTIWERWNSYMKDKGLGPNGMNSFNHYAYGCVCQWLWETVAGISADISKPGFKHIIMKPLPDRRLGFIQAEYPSAAGTIKSCWKYQGDLWIWEFTIPEGCTASVTMPGESESKIFTAGTHHISKKMQ</sequence>
<dbReference type="InterPro" id="IPR035396">
    <property type="entry name" value="Bac_rhamnosid6H"/>
</dbReference>
<dbReference type="PANTHER" id="PTHR33307:SF6">
    <property type="entry name" value="ALPHA-RHAMNOSIDASE (EUROFUNG)-RELATED"/>
    <property type="match status" value="1"/>
</dbReference>
<evidence type="ECO:0000256" key="1">
    <source>
        <dbReference type="ARBA" id="ARBA00001445"/>
    </source>
</evidence>
<proteinExistence type="predicted"/>
<dbReference type="PANTHER" id="PTHR33307">
    <property type="entry name" value="ALPHA-RHAMNOSIDASE (EUROFUNG)"/>
    <property type="match status" value="1"/>
</dbReference>
<gene>
    <name evidence="9" type="ORF">SAMN05216463_1113</name>
</gene>
<dbReference type="GO" id="GO:0005975">
    <property type="term" value="P:carbohydrate metabolic process"/>
    <property type="evidence" value="ECO:0007669"/>
    <property type="project" value="InterPro"/>
</dbReference>
<feature type="domain" description="Alpha-L-rhamnosidase concanavalin-like" evidence="5">
    <location>
        <begin position="297"/>
        <end position="399"/>
    </location>
</feature>
<dbReference type="InterPro" id="IPR008902">
    <property type="entry name" value="Rhamnosid_concanavalin"/>
</dbReference>
<dbReference type="Pfam" id="PF17389">
    <property type="entry name" value="Bac_rhamnosid6H"/>
    <property type="match status" value="1"/>
</dbReference>
<comment type="catalytic activity">
    <reaction evidence="1">
        <text>Hydrolysis of terminal non-reducing alpha-L-rhamnose residues in alpha-L-rhamnosides.</text>
        <dbReference type="EC" id="3.2.1.40"/>
    </reaction>
</comment>
<dbReference type="InterPro" id="IPR008928">
    <property type="entry name" value="6-hairpin_glycosidase_sf"/>
</dbReference>
<keyword evidence="3" id="KW-0378">Hydrolase</keyword>